<keyword evidence="2" id="KW-0201">Cytochrome c-type biogenesis</keyword>
<evidence type="ECO:0000313" key="8">
    <source>
        <dbReference type="Proteomes" id="UP000199310"/>
    </source>
</evidence>
<dbReference type="Pfam" id="PF00578">
    <property type="entry name" value="AhpC-TSA"/>
    <property type="match status" value="1"/>
</dbReference>
<evidence type="ECO:0000256" key="2">
    <source>
        <dbReference type="ARBA" id="ARBA00022748"/>
    </source>
</evidence>
<dbReference type="PROSITE" id="PS00194">
    <property type="entry name" value="THIOREDOXIN_1"/>
    <property type="match status" value="1"/>
</dbReference>
<dbReference type="STRING" id="29529.SAMN04488122_6244"/>
<dbReference type="PROSITE" id="PS51352">
    <property type="entry name" value="THIOREDOXIN_2"/>
    <property type="match status" value="1"/>
</dbReference>
<dbReference type="CDD" id="cd02966">
    <property type="entry name" value="TlpA_like_family"/>
    <property type="match status" value="1"/>
</dbReference>
<feature type="domain" description="Thioredoxin" evidence="6">
    <location>
        <begin position="223"/>
        <end position="361"/>
    </location>
</feature>
<proteinExistence type="predicted"/>
<keyword evidence="8" id="KW-1185">Reference proteome</keyword>
<gene>
    <name evidence="7" type="ORF">SAMN04488122_6244</name>
</gene>
<keyword evidence="3" id="KW-1015">Disulfide bond</keyword>
<feature type="signal peptide" evidence="5">
    <location>
        <begin position="1"/>
        <end position="19"/>
    </location>
</feature>
<keyword evidence="4" id="KW-0676">Redox-active center</keyword>
<dbReference type="InterPro" id="IPR050553">
    <property type="entry name" value="Thioredoxin_ResA/DsbE_sf"/>
</dbReference>
<dbReference type="AlphaFoldDB" id="A0A1I0SCL1"/>
<evidence type="ECO:0000256" key="5">
    <source>
        <dbReference type="SAM" id="SignalP"/>
    </source>
</evidence>
<reference evidence="8" key="1">
    <citation type="submission" date="2016-10" db="EMBL/GenBank/DDBJ databases">
        <authorList>
            <person name="Varghese N."/>
            <person name="Submissions S."/>
        </authorList>
    </citation>
    <scope>NUCLEOTIDE SEQUENCE [LARGE SCALE GENOMIC DNA]</scope>
    <source>
        <strain evidence="8">DSM 3695</strain>
    </source>
</reference>
<sequence>MKQMLLLAAAVLVFTGVHAQQVSGIVRGGNGKTIYLFDDQDNNPDDSVVIKNEQFSFRVKSGKEPSVYALILKDVNYPMLFVTGGNEPIQLTTSVSTYPIATSVKGNENTQAMQEYQKAFEPLIKKAQELNEEAQTVNPEDEPGKNAFRKKAEVFSRDVVNTGKQFITSHPRSIASIWLLMNELRSRLEPEEFRALFNSLDKSVQESQYGQSVTAYVKSLQANVLNIAADDFSQQDTKGNPVKLSSFRGKYVLVDFWASWCGPCRQENPNVVKAYNRFKDKNFTVLGVSLDDNRDRWLRAISQDGLHWTQVSDLRGWGNEVAVQYGVQSIPTNFLVDPDGKIVARNLRGEELEAKLEQLLK</sequence>
<dbReference type="PANTHER" id="PTHR42852:SF6">
    <property type="entry name" value="THIOL:DISULFIDE INTERCHANGE PROTEIN DSBE"/>
    <property type="match status" value="1"/>
</dbReference>
<dbReference type="InterPro" id="IPR000866">
    <property type="entry name" value="AhpC/TSA"/>
</dbReference>
<dbReference type="EMBL" id="FOJG01000002">
    <property type="protein sequence ID" value="SEW54888.1"/>
    <property type="molecule type" value="Genomic_DNA"/>
</dbReference>
<comment type="subcellular location">
    <subcellularLocation>
        <location evidence="1">Cell envelope</location>
    </subcellularLocation>
</comment>
<evidence type="ECO:0000313" key="7">
    <source>
        <dbReference type="EMBL" id="SEW54888.1"/>
    </source>
</evidence>
<dbReference type="GO" id="GO:0017004">
    <property type="term" value="P:cytochrome complex assembly"/>
    <property type="evidence" value="ECO:0007669"/>
    <property type="project" value="UniProtKB-KW"/>
</dbReference>
<dbReference type="SUPFAM" id="SSF52833">
    <property type="entry name" value="Thioredoxin-like"/>
    <property type="match status" value="1"/>
</dbReference>
<organism evidence="7 8">
    <name type="scientific">Chitinophaga arvensicola</name>
    <dbReference type="NCBI Taxonomy" id="29529"/>
    <lineage>
        <taxon>Bacteria</taxon>
        <taxon>Pseudomonadati</taxon>
        <taxon>Bacteroidota</taxon>
        <taxon>Chitinophagia</taxon>
        <taxon>Chitinophagales</taxon>
        <taxon>Chitinophagaceae</taxon>
        <taxon>Chitinophaga</taxon>
    </lineage>
</organism>
<dbReference type="Pfam" id="PF14289">
    <property type="entry name" value="DUF4369"/>
    <property type="match status" value="1"/>
</dbReference>
<dbReference type="Gene3D" id="3.40.30.10">
    <property type="entry name" value="Glutaredoxin"/>
    <property type="match status" value="1"/>
</dbReference>
<dbReference type="InterPro" id="IPR025380">
    <property type="entry name" value="DUF4369"/>
</dbReference>
<keyword evidence="5" id="KW-0732">Signal</keyword>
<protein>
    <submittedName>
        <fullName evidence="7">Peroxiredoxin</fullName>
    </submittedName>
</protein>
<dbReference type="PANTHER" id="PTHR42852">
    <property type="entry name" value="THIOL:DISULFIDE INTERCHANGE PROTEIN DSBE"/>
    <property type="match status" value="1"/>
</dbReference>
<dbReference type="RefSeq" id="WP_245752753.1">
    <property type="nucleotide sequence ID" value="NZ_FOJG01000002.1"/>
</dbReference>
<dbReference type="GO" id="GO:0030313">
    <property type="term" value="C:cell envelope"/>
    <property type="evidence" value="ECO:0007669"/>
    <property type="project" value="UniProtKB-SubCell"/>
</dbReference>
<accession>A0A1I0SCL1</accession>
<dbReference type="InterPro" id="IPR017937">
    <property type="entry name" value="Thioredoxin_CS"/>
</dbReference>
<feature type="chain" id="PRO_5011531890" evidence="5">
    <location>
        <begin position="20"/>
        <end position="361"/>
    </location>
</feature>
<evidence type="ECO:0000259" key="6">
    <source>
        <dbReference type="PROSITE" id="PS51352"/>
    </source>
</evidence>
<evidence type="ECO:0000256" key="3">
    <source>
        <dbReference type="ARBA" id="ARBA00023157"/>
    </source>
</evidence>
<dbReference type="Proteomes" id="UP000199310">
    <property type="component" value="Unassembled WGS sequence"/>
</dbReference>
<name>A0A1I0SCL1_9BACT</name>
<dbReference type="InterPro" id="IPR036249">
    <property type="entry name" value="Thioredoxin-like_sf"/>
</dbReference>
<dbReference type="InterPro" id="IPR013766">
    <property type="entry name" value="Thioredoxin_domain"/>
</dbReference>
<evidence type="ECO:0000256" key="1">
    <source>
        <dbReference type="ARBA" id="ARBA00004196"/>
    </source>
</evidence>
<dbReference type="GO" id="GO:0016209">
    <property type="term" value="F:antioxidant activity"/>
    <property type="evidence" value="ECO:0007669"/>
    <property type="project" value="InterPro"/>
</dbReference>
<dbReference type="GO" id="GO:0016491">
    <property type="term" value="F:oxidoreductase activity"/>
    <property type="evidence" value="ECO:0007669"/>
    <property type="project" value="InterPro"/>
</dbReference>
<evidence type="ECO:0000256" key="4">
    <source>
        <dbReference type="ARBA" id="ARBA00023284"/>
    </source>
</evidence>